<organism evidence="2">
    <name type="scientific">Dichomitus squalens</name>
    <dbReference type="NCBI Taxonomy" id="114155"/>
    <lineage>
        <taxon>Eukaryota</taxon>
        <taxon>Fungi</taxon>
        <taxon>Dikarya</taxon>
        <taxon>Basidiomycota</taxon>
        <taxon>Agaricomycotina</taxon>
        <taxon>Agaricomycetes</taxon>
        <taxon>Polyporales</taxon>
        <taxon>Polyporaceae</taxon>
        <taxon>Dichomitus</taxon>
    </lineage>
</organism>
<proteinExistence type="predicted"/>
<evidence type="ECO:0000313" key="2">
    <source>
        <dbReference type="EMBL" id="TBU34212.1"/>
    </source>
</evidence>
<keyword evidence="1" id="KW-0732">Signal</keyword>
<name>A0A4Q9N4N6_9APHY</name>
<feature type="chain" id="PRO_5020236732" evidence="1">
    <location>
        <begin position="24"/>
        <end position="135"/>
    </location>
</feature>
<dbReference type="Proteomes" id="UP000292957">
    <property type="component" value="Unassembled WGS sequence"/>
</dbReference>
<dbReference type="EMBL" id="ML143389">
    <property type="protein sequence ID" value="TBU34212.1"/>
    <property type="molecule type" value="Genomic_DNA"/>
</dbReference>
<feature type="signal peptide" evidence="1">
    <location>
        <begin position="1"/>
        <end position="23"/>
    </location>
</feature>
<reference evidence="2" key="1">
    <citation type="submission" date="2019-01" db="EMBL/GenBank/DDBJ databases">
        <title>Draft genome sequences of three monokaryotic isolates of the white-rot basidiomycete fungus Dichomitus squalens.</title>
        <authorList>
            <consortium name="DOE Joint Genome Institute"/>
            <person name="Lopez S.C."/>
            <person name="Andreopoulos B."/>
            <person name="Pangilinan J."/>
            <person name="Lipzen A."/>
            <person name="Riley R."/>
            <person name="Ahrendt S."/>
            <person name="Ng V."/>
            <person name="Barry K."/>
            <person name="Daum C."/>
            <person name="Grigoriev I.V."/>
            <person name="Hilden K.S."/>
            <person name="Makela M.R."/>
            <person name="de Vries R.P."/>
        </authorList>
    </citation>
    <scope>NUCLEOTIDE SEQUENCE [LARGE SCALE GENOMIC DNA]</scope>
    <source>
        <strain evidence="2">OM18370.1</strain>
    </source>
</reference>
<accession>A0A4Q9N4N6</accession>
<sequence length="135" mass="14855">MRGSGYASATAILEITSLALGLATEPIRTTSSNSVVGYKSSGFYGMEFRRLPHTGISVPPPVAKLEVEWIDRLAHGEPLHNGILARQLRLTEDDRSASRCRTGKPATRQSLLVNCASCLSRKVWTPLNRQDHRIL</sequence>
<protein>
    <submittedName>
        <fullName evidence="2">Uncharacterized protein</fullName>
    </submittedName>
</protein>
<gene>
    <name evidence="2" type="ORF">BD311DRAFT_347139</name>
</gene>
<evidence type="ECO:0000256" key="1">
    <source>
        <dbReference type="SAM" id="SignalP"/>
    </source>
</evidence>
<dbReference type="AlphaFoldDB" id="A0A4Q9N4N6"/>